<evidence type="ECO:0000256" key="4">
    <source>
        <dbReference type="ARBA" id="ARBA00022801"/>
    </source>
</evidence>
<dbReference type="EMBL" id="OV725082">
    <property type="protein sequence ID" value="CAH1404470.1"/>
    <property type="molecule type" value="Genomic_DNA"/>
</dbReference>
<dbReference type="GO" id="GO:0016788">
    <property type="term" value="F:hydrolase activity, acting on ester bonds"/>
    <property type="evidence" value="ECO:0007669"/>
    <property type="project" value="InterPro"/>
</dbReference>
<protein>
    <recommendedName>
        <fullName evidence="2">Phosphotriesterase-related protein</fullName>
    </recommendedName>
    <alternativeName>
        <fullName evidence="5">Parathion hydrolase-related protein</fullName>
    </alternativeName>
</protein>
<dbReference type="PANTHER" id="PTHR10819">
    <property type="entry name" value="PHOSPHOTRIESTERASE-RELATED"/>
    <property type="match status" value="1"/>
</dbReference>
<evidence type="ECO:0000256" key="3">
    <source>
        <dbReference type="ARBA" id="ARBA00022723"/>
    </source>
</evidence>
<dbReference type="InterPro" id="IPR017947">
    <property type="entry name" value="AryldialkylPase_Zn-BS"/>
</dbReference>
<dbReference type="Proteomes" id="UP001152798">
    <property type="component" value="Chromosome 6"/>
</dbReference>
<reference evidence="7" key="1">
    <citation type="submission" date="2022-01" db="EMBL/GenBank/DDBJ databases">
        <authorList>
            <person name="King R."/>
        </authorList>
    </citation>
    <scope>NUCLEOTIDE SEQUENCE</scope>
</reference>
<dbReference type="InterPro" id="IPR032466">
    <property type="entry name" value="Metal_Hydrolase"/>
</dbReference>
<name>A0A9P0MU15_NEZVI</name>
<proteinExistence type="inferred from homology"/>
<dbReference type="AlphaFoldDB" id="A0A9P0MU15"/>
<dbReference type="GO" id="GO:0008270">
    <property type="term" value="F:zinc ion binding"/>
    <property type="evidence" value="ECO:0007669"/>
    <property type="project" value="InterPro"/>
</dbReference>
<keyword evidence="3" id="KW-0479">Metal-binding</keyword>
<dbReference type="Pfam" id="PF02126">
    <property type="entry name" value="PTE"/>
    <property type="match status" value="1"/>
</dbReference>
<keyword evidence="8" id="KW-1185">Reference proteome</keyword>
<dbReference type="PANTHER" id="PTHR10819:SF3">
    <property type="entry name" value="PHOSPHOTRIESTERASE-RELATED PROTEIN"/>
    <property type="match status" value="1"/>
</dbReference>
<evidence type="ECO:0000313" key="7">
    <source>
        <dbReference type="EMBL" id="CAH1404470.1"/>
    </source>
</evidence>
<sequence>MSVNTVLGEVKAQDLGITLTHEHISLRFEEFYKSPPPILRKKFDGGVGLHNLAYIRQYPYSSKLNIDFTDSDAALDGVKLFSEAGGGTIVECTSWGISRNLGLMKNISKATGVHIVAGTGHYVSAAHSPETLKMPLEEMVKLMTTELTEGCIDDPGVKCGVIGEVGSSWPIHDFERRCIVATAMTQSDLKCPVTFHPGRNREAPYEIIRIYSEAGGDLKKAVMGHLDRAYNYNKRYGFRCHTHIFKEETEKVLDERSFSTNHDS</sequence>
<comment type="similarity">
    <text evidence="6">Belongs to the metallo-dependent hydrolases superfamily. Phosphotriesterase family.</text>
</comment>
<evidence type="ECO:0000256" key="6">
    <source>
        <dbReference type="PROSITE-ProRule" id="PRU00679"/>
    </source>
</evidence>
<evidence type="ECO:0000256" key="1">
    <source>
        <dbReference type="ARBA" id="ARBA00001968"/>
    </source>
</evidence>
<dbReference type="PROSITE" id="PS51347">
    <property type="entry name" value="PHOSPHOTRIESTERASE_2"/>
    <property type="match status" value="1"/>
</dbReference>
<comment type="cofactor">
    <cofactor evidence="1">
        <name>a divalent metal cation</name>
        <dbReference type="ChEBI" id="CHEBI:60240"/>
    </cofactor>
</comment>
<evidence type="ECO:0000313" key="8">
    <source>
        <dbReference type="Proteomes" id="UP001152798"/>
    </source>
</evidence>
<dbReference type="OrthoDB" id="9998343at2759"/>
<accession>A0A9P0MU15</accession>
<dbReference type="Gene3D" id="3.20.20.140">
    <property type="entry name" value="Metal-dependent hydrolases"/>
    <property type="match status" value="1"/>
</dbReference>
<dbReference type="SUPFAM" id="SSF51556">
    <property type="entry name" value="Metallo-dependent hydrolases"/>
    <property type="match status" value="1"/>
</dbReference>
<dbReference type="InterPro" id="IPR001559">
    <property type="entry name" value="Phosphotriesterase"/>
</dbReference>
<evidence type="ECO:0000256" key="5">
    <source>
        <dbReference type="ARBA" id="ARBA00029607"/>
    </source>
</evidence>
<gene>
    <name evidence="7" type="ORF">NEZAVI_LOCUS12873</name>
</gene>
<organism evidence="7 8">
    <name type="scientific">Nezara viridula</name>
    <name type="common">Southern green stink bug</name>
    <name type="synonym">Cimex viridulus</name>
    <dbReference type="NCBI Taxonomy" id="85310"/>
    <lineage>
        <taxon>Eukaryota</taxon>
        <taxon>Metazoa</taxon>
        <taxon>Ecdysozoa</taxon>
        <taxon>Arthropoda</taxon>
        <taxon>Hexapoda</taxon>
        <taxon>Insecta</taxon>
        <taxon>Pterygota</taxon>
        <taxon>Neoptera</taxon>
        <taxon>Paraneoptera</taxon>
        <taxon>Hemiptera</taxon>
        <taxon>Heteroptera</taxon>
        <taxon>Panheteroptera</taxon>
        <taxon>Pentatomomorpha</taxon>
        <taxon>Pentatomoidea</taxon>
        <taxon>Pentatomidae</taxon>
        <taxon>Pentatominae</taxon>
        <taxon>Nezara</taxon>
    </lineage>
</organism>
<evidence type="ECO:0000256" key="2">
    <source>
        <dbReference type="ARBA" id="ARBA00020475"/>
    </source>
</evidence>
<comment type="caution">
    <text evidence="6">Lacks conserved residue(s) required for the propagation of feature annotation.</text>
</comment>
<keyword evidence="4" id="KW-0378">Hydrolase</keyword>
<dbReference type="PROSITE" id="PS01322">
    <property type="entry name" value="PHOSPHOTRIESTERASE_1"/>
    <property type="match status" value="1"/>
</dbReference>